<dbReference type="RefSeq" id="XP_016638967.1">
    <property type="nucleotide sequence ID" value="XM_016791123.1"/>
</dbReference>
<dbReference type="EMBL" id="JOWA01000154">
    <property type="protein sequence ID" value="KEZ39168.1"/>
    <property type="molecule type" value="Genomic_DNA"/>
</dbReference>
<protein>
    <recommendedName>
        <fullName evidence="3">Peptidase S33 tripeptidyl aminopeptidase-like C-terminal domain-containing protein</fullName>
    </recommendedName>
</protein>
<dbReference type="Gene3D" id="3.40.50.1820">
    <property type="entry name" value="alpha/beta hydrolase"/>
    <property type="match status" value="1"/>
</dbReference>
<keyword evidence="5" id="KW-1185">Reference proteome</keyword>
<comment type="caution">
    <text evidence="4">The sequence shown here is derived from an EMBL/GenBank/DDBJ whole genome shotgun (WGS) entry which is preliminary data.</text>
</comment>
<dbReference type="Proteomes" id="UP000028545">
    <property type="component" value="Unassembled WGS sequence"/>
</dbReference>
<dbReference type="OMA" id="ANPHEFY"/>
<dbReference type="SUPFAM" id="SSF53474">
    <property type="entry name" value="alpha/beta-Hydrolases"/>
    <property type="match status" value="1"/>
</dbReference>
<dbReference type="AlphaFoldDB" id="A0A084FVQ6"/>
<comment type="similarity">
    <text evidence="1">Belongs to the peptidase S33 family.</text>
</comment>
<dbReference type="PANTHER" id="PTHR43248:SF25">
    <property type="entry name" value="AB HYDROLASE-1 DOMAIN-CONTAINING PROTEIN-RELATED"/>
    <property type="match status" value="1"/>
</dbReference>
<dbReference type="GO" id="GO:0016787">
    <property type="term" value="F:hydrolase activity"/>
    <property type="evidence" value="ECO:0007669"/>
    <property type="project" value="UniProtKB-KW"/>
</dbReference>
<evidence type="ECO:0000313" key="5">
    <source>
        <dbReference type="Proteomes" id="UP000028545"/>
    </source>
</evidence>
<dbReference type="PANTHER" id="PTHR43248">
    <property type="entry name" value="2-SUCCINYL-6-HYDROXY-2,4-CYCLOHEXADIENE-1-CARBOXYLATE SYNTHASE"/>
    <property type="match status" value="1"/>
</dbReference>
<evidence type="ECO:0000313" key="4">
    <source>
        <dbReference type="EMBL" id="KEZ39168.1"/>
    </source>
</evidence>
<gene>
    <name evidence="4" type="ORF">SAPIO_CDS9823</name>
</gene>
<name>A0A084FVQ6_PSEDA</name>
<dbReference type="InterPro" id="IPR051601">
    <property type="entry name" value="Serine_prot/Carboxylest_S33"/>
</dbReference>
<reference evidence="4 5" key="1">
    <citation type="journal article" date="2014" name="Genome Announc.">
        <title>Draft genome sequence of the pathogenic fungus Scedosporium apiospermum.</title>
        <authorList>
            <person name="Vandeputte P."/>
            <person name="Ghamrawi S."/>
            <person name="Rechenmann M."/>
            <person name="Iltis A."/>
            <person name="Giraud S."/>
            <person name="Fleury M."/>
            <person name="Thornton C."/>
            <person name="Delhaes L."/>
            <person name="Meyer W."/>
            <person name="Papon N."/>
            <person name="Bouchara J.P."/>
        </authorList>
    </citation>
    <scope>NUCLEOTIDE SEQUENCE [LARGE SCALE GENOMIC DNA]</scope>
    <source>
        <strain evidence="4 5">IHEM 14462</strain>
    </source>
</reference>
<feature type="domain" description="Peptidase S33 tripeptidyl aminopeptidase-like C-terminal" evidence="3">
    <location>
        <begin position="331"/>
        <end position="429"/>
    </location>
</feature>
<dbReference type="VEuPathDB" id="FungiDB:SAPIO_CDS9823"/>
<dbReference type="InterPro" id="IPR013595">
    <property type="entry name" value="Pept_S33_TAP-like_C"/>
</dbReference>
<evidence type="ECO:0000259" key="3">
    <source>
        <dbReference type="Pfam" id="PF08386"/>
    </source>
</evidence>
<dbReference type="OrthoDB" id="425534at2759"/>
<dbReference type="InterPro" id="IPR029058">
    <property type="entry name" value="AB_hydrolase_fold"/>
</dbReference>
<evidence type="ECO:0000256" key="2">
    <source>
        <dbReference type="ARBA" id="ARBA00022801"/>
    </source>
</evidence>
<sequence>MIKIAASSGPSQGSIFFNFGGPGSAGDTEFAVYGDVLLALTGGVYDLINIFPRGTRTNLPFSCYDSPEERNLAARLRPSAGNASDVALGTIWAASETIANRCYQRNNQTAHLLGTAFTARDIISVVDALGEDGLVRYWGISYGTVLGATLVSMFPDRMDKVLFDGVVNAHEYYTNELEYLSDTDKTLSIFASQCVEARDRCKIAGNYTAKELEDAIYAGLERIKYNPIPLYLSTGAMLLDYSALKSTIFGGLYAPQTWPLLASSLDVLFSGNTTTITAYFSALSVNIEDGPDDTEALLAIRGSDKLISESTLDQFLPHTQARFGKSRIGGDVAEASIIDCLRWKTRAKERYEGDFRAETRNPILMIANTADPVTPRASAYNMSAGFEGSVVLEQDSPGHSILVQASLCTAKAVREYFLNGTVVEPGTVCKSDAPPFAMDDGWDSVLAQLRGNGESP</sequence>
<dbReference type="Pfam" id="PF08386">
    <property type="entry name" value="Abhydrolase_4"/>
    <property type="match status" value="1"/>
</dbReference>
<evidence type="ECO:0000256" key="1">
    <source>
        <dbReference type="ARBA" id="ARBA00010088"/>
    </source>
</evidence>
<organism evidence="4 5">
    <name type="scientific">Pseudallescheria apiosperma</name>
    <name type="common">Scedosporium apiospermum</name>
    <dbReference type="NCBI Taxonomy" id="563466"/>
    <lineage>
        <taxon>Eukaryota</taxon>
        <taxon>Fungi</taxon>
        <taxon>Dikarya</taxon>
        <taxon>Ascomycota</taxon>
        <taxon>Pezizomycotina</taxon>
        <taxon>Sordariomycetes</taxon>
        <taxon>Hypocreomycetidae</taxon>
        <taxon>Microascales</taxon>
        <taxon>Microascaceae</taxon>
        <taxon>Scedosporium</taxon>
    </lineage>
</organism>
<keyword evidence="2" id="KW-0378">Hydrolase</keyword>
<proteinExistence type="inferred from homology"/>
<dbReference type="HOGENOM" id="CLU_013364_5_0_1"/>
<accession>A0A084FVQ6</accession>
<dbReference type="GeneID" id="27728895"/>
<dbReference type="KEGG" id="sapo:SAPIO_CDS9823"/>